<protein>
    <submittedName>
        <fullName evidence="1">Uncharacterized protein</fullName>
    </submittedName>
</protein>
<organism evidence="1 2">
    <name type="scientific">Ralstonia phage RP12</name>
    <dbReference type="NCBI Taxonomy" id="1923889"/>
    <lineage>
        <taxon>Viruses</taxon>
        <taxon>Duplodnaviria</taxon>
        <taxon>Heunggongvirae</taxon>
        <taxon>Uroviricota</taxon>
        <taxon>Caudoviricetes</taxon>
        <taxon>Chimalliviridae</taxon>
        <taxon>Ripduovirus</taxon>
        <taxon>Ripduovirus RP12</taxon>
    </lineage>
</organism>
<name>A0A1L7N102_9CAUD</name>
<dbReference type="KEGG" id="vg:40074582"/>
<reference evidence="1 2" key="1">
    <citation type="submission" date="2016-12" db="EMBL/GenBank/DDBJ databases">
        <title>Characterization of two jumbo phages RP12 and RP31 infecting the phytopathogen Ralstonia solanacearum.</title>
        <authorList>
            <person name="Kawasaki T."/>
            <person name="Yoshikawa G."/>
            <person name="Ogata H."/>
            <person name="Yamada T."/>
        </authorList>
    </citation>
    <scope>NUCLEOTIDE SEQUENCE [LARGE SCALE GENOMIC DNA]</scope>
    <source>
        <strain evidence="1 2">RP12</strain>
    </source>
</reference>
<sequence>MKISHSKLVITDDIRVLLREVTPTTQKGDIPFWKGIMVYHPSTGQYYATWAKNPLAYYSTLRTRFGPKWDKVALTVHQMLEHNTEFQFFVLPIHGRPTVEQWMALQGKKRVATMRGDAAEQIHVLFQVYSPFNKVTRFVCAPGDTPKDVVIKKANESMLRWLGSPAKQNKHERDTMRIALRTLFSNKTNPFETTAQVIRTNQFANVKHNEFTSRVTQLNLQAIRNFILDTTGRTA</sequence>
<proteinExistence type="predicted"/>
<dbReference type="RefSeq" id="YP_009598880.1">
    <property type="nucleotide sequence ID" value="NC_041911.1"/>
</dbReference>
<dbReference type="Proteomes" id="UP000222831">
    <property type="component" value="Segment"/>
</dbReference>
<dbReference type="EMBL" id="AP017924">
    <property type="protein sequence ID" value="BAW19161.1"/>
    <property type="molecule type" value="Genomic_DNA"/>
</dbReference>
<accession>A0A1L7N102</accession>
<evidence type="ECO:0000313" key="2">
    <source>
        <dbReference type="Proteomes" id="UP000222831"/>
    </source>
</evidence>
<keyword evidence="2" id="KW-1185">Reference proteome</keyword>
<dbReference type="GeneID" id="40074582"/>
<evidence type="ECO:0000313" key="1">
    <source>
        <dbReference type="EMBL" id="BAW19161.1"/>
    </source>
</evidence>